<protein>
    <submittedName>
        <fullName evidence="2">Uncharacterized protein</fullName>
    </submittedName>
</protein>
<name>A0A914V8T3_9BILA</name>
<dbReference type="WBParaSite" id="PSAMB.scaffold157size70979.g2692.t1">
    <property type="protein sequence ID" value="PSAMB.scaffold157size70979.g2692.t1"/>
    <property type="gene ID" value="PSAMB.scaffold157size70979.g2692"/>
</dbReference>
<proteinExistence type="predicted"/>
<evidence type="ECO:0000313" key="2">
    <source>
        <dbReference type="WBParaSite" id="PSAMB.scaffold157size70979.g2692.t1"/>
    </source>
</evidence>
<reference evidence="2" key="1">
    <citation type="submission" date="2022-11" db="UniProtKB">
        <authorList>
            <consortium name="WormBaseParasite"/>
        </authorList>
    </citation>
    <scope>IDENTIFICATION</scope>
</reference>
<evidence type="ECO:0000313" key="1">
    <source>
        <dbReference type="Proteomes" id="UP000887566"/>
    </source>
</evidence>
<accession>A0A914V8T3</accession>
<dbReference type="Proteomes" id="UP000887566">
    <property type="component" value="Unplaced"/>
</dbReference>
<sequence>MPQRSTKTNLRVYISESVPEKIDFDYHSTIIMGNKSSAHHSHLNFPPTPGPNLGQEVRVCPIKPHYDFVHHHRHHSPKLPVIGNPAHKTHHGFFSDHQKRRHHHGCW</sequence>
<organism evidence="1 2">
    <name type="scientific">Plectus sambesii</name>
    <dbReference type="NCBI Taxonomy" id="2011161"/>
    <lineage>
        <taxon>Eukaryota</taxon>
        <taxon>Metazoa</taxon>
        <taxon>Ecdysozoa</taxon>
        <taxon>Nematoda</taxon>
        <taxon>Chromadorea</taxon>
        <taxon>Plectida</taxon>
        <taxon>Plectina</taxon>
        <taxon>Plectoidea</taxon>
        <taxon>Plectidae</taxon>
        <taxon>Plectus</taxon>
    </lineage>
</organism>
<keyword evidence="1" id="KW-1185">Reference proteome</keyword>
<dbReference type="AlphaFoldDB" id="A0A914V8T3"/>